<keyword evidence="4" id="KW-0804">Transcription</keyword>
<comment type="similarity">
    <text evidence="1">Belongs to the sigma-70 factor family. ECF subfamily.</text>
</comment>
<feature type="region of interest" description="Disordered" evidence="5">
    <location>
        <begin position="1"/>
        <end position="31"/>
    </location>
</feature>
<dbReference type="RefSeq" id="WP_241446441.1">
    <property type="nucleotide sequence ID" value="NZ_BSUJ01000001.1"/>
</dbReference>
<reference evidence="8" key="1">
    <citation type="journal article" date="2019" name="Int. J. Syst. Evol. Microbiol.">
        <title>The Global Catalogue of Microorganisms (GCM) 10K type strain sequencing project: providing services to taxonomists for standard genome sequencing and annotation.</title>
        <authorList>
            <consortium name="The Broad Institute Genomics Platform"/>
            <consortium name="The Broad Institute Genome Sequencing Center for Infectious Disease"/>
            <person name="Wu L."/>
            <person name="Ma J."/>
        </authorList>
    </citation>
    <scope>NUCLEOTIDE SEQUENCE [LARGE SCALE GENOMIC DNA]</scope>
    <source>
        <strain evidence="8">NBRC 105830</strain>
    </source>
</reference>
<gene>
    <name evidence="7" type="ORF">GCM10025862_24290</name>
</gene>
<evidence type="ECO:0000256" key="5">
    <source>
        <dbReference type="SAM" id="MobiDB-lite"/>
    </source>
</evidence>
<proteinExistence type="inferred from homology"/>
<comment type="caution">
    <text evidence="7">The sequence shown here is derived from an EMBL/GenBank/DDBJ whole genome shotgun (WGS) entry which is preliminary data.</text>
</comment>
<evidence type="ECO:0000256" key="2">
    <source>
        <dbReference type="ARBA" id="ARBA00023015"/>
    </source>
</evidence>
<accession>A0ABQ6HRV2</accession>
<organism evidence="7 8">
    <name type="scientific">Arsenicicoccus piscis</name>
    <dbReference type="NCBI Taxonomy" id="673954"/>
    <lineage>
        <taxon>Bacteria</taxon>
        <taxon>Bacillati</taxon>
        <taxon>Actinomycetota</taxon>
        <taxon>Actinomycetes</taxon>
        <taxon>Micrococcales</taxon>
        <taxon>Intrasporangiaceae</taxon>
        <taxon>Arsenicicoccus</taxon>
    </lineage>
</organism>
<evidence type="ECO:0000313" key="7">
    <source>
        <dbReference type="EMBL" id="GMA20408.1"/>
    </source>
</evidence>
<name>A0ABQ6HRV2_9MICO</name>
<protein>
    <recommendedName>
        <fullName evidence="6">RNA polymerase sigma factor 70 region 4 type 2 domain-containing protein</fullName>
    </recommendedName>
</protein>
<dbReference type="SUPFAM" id="SSF88659">
    <property type="entry name" value="Sigma3 and sigma4 domains of RNA polymerase sigma factors"/>
    <property type="match status" value="1"/>
</dbReference>
<evidence type="ECO:0000259" key="6">
    <source>
        <dbReference type="Pfam" id="PF08281"/>
    </source>
</evidence>
<evidence type="ECO:0000256" key="3">
    <source>
        <dbReference type="ARBA" id="ARBA00023082"/>
    </source>
</evidence>
<dbReference type="InterPro" id="IPR013324">
    <property type="entry name" value="RNA_pol_sigma_r3/r4-like"/>
</dbReference>
<keyword evidence="2" id="KW-0805">Transcription regulation</keyword>
<dbReference type="Proteomes" id="UP001157109">
    <property type="component" value="Unassembled WGS sequence"/>
</dbReference>
<dbReference type="InterPro" id="IPR013249">
    <property type="entry name" value="RNA_pol_sigma70_r4_t2"/>
</dbReference>
<evidence type="ECO:0000256" key="1">
    <source>
        <dbReference type="ARBA" id="ARBA00010641"/>
    </source>
</evidence>
<evidence type="ECO:0000313" key="8">
    <source>
        <dbReference type="Proteomes" id="UP001157109"/>
    </source>
</evidence>
<dbReference type="Pfam" id="PF08281">
    <property type="entry name" value="Sigma70_r4_2"/>
    <property type="match status" value="1"/>
</dbReference>
<keyword evidence="8" id="KW-1185">Reference proteome</keyword>
<dbReference type="Gene3D" id="1.10.10.10">
    <property type="entry name" value="Winged helix-like DNA-binding domain superfamily/Winged helix DNA-binding domain"/>
    <property type="match status" value="1"/>
</dbReference>
<evidence type="ECO:0000256" key="4">
    <source>
        <dbReference type="ARBA" id="ARBA00023163"/>
    </source>
</evidence>
<feature type="domain" description="RNA polymerase sigma factor 70 region 4 type 2" evidence="6">
    <location>
        <begin position="39"/>
        <end position="90"/>
    </location>
</feature>
<dbReference type="CDD" id="cd06171">
    <property type="entry name" value="Sigma70_r4"/>
    <property type="match status" value="1"/>
</dbReference>
<feature type="compositionally biased region" description="Basic and acidic residues" evidence="5">
    <location>
        <begin position="1"/>
        <end position="19"/>
    </location>
</feature>
<keyword evidence="3" id="KW-0731">Sigma factor</keyword>
<dbReference type="InterPro" id="IPR036388">
    <property type="entry name" value="WH-like_DNA-bd_sf"/>
</dbReference>
<dbReference type="EMBL" id="BSUJ01000001">
    <property type="protein sequence ID" value="GMA20408.1"/>
    <property type="molecule type" value="Genomic_DNA"/>
</dbReference>
<sequence length="102" mass="11568">MTHLFIDKMRRKSSTERPTDTLPESHGPGEVDTVVDRVTIERLLDQLNPTQRVVIVARYLDDLSIADTASLLGKTEAWVRQATHRAITALRRPELLVELGEH</sequence>